<organism evidence="2 3">
    <name type="scientific">Flavobacterium ponti</name>
    <dbReference type="NCBI Taxonomy" id="665133"/>
    <lineage>
        <taxon>Bacteria</taxon>
        <taxon>Pseudomonadati</taxon>
        <taxon>Bacteroidota</taxon>
        <taxon>Flavobacteriia</taxon>
        <taxon>Flavobacteriales</taxon>
        <taxon>Flavobacteriaceae</taxon>
        <taxon>Flavobacterium</taxon>
    </lineage>
</organism>
<proteinExistence type="predicted"/>
<dbReference type="RefSeq" id="WP_379743593.1">
    <property type="nucleotide sequence ID" value="NZ_JBHSGW010000028.1"/>
</dbReference>
<reference evidence="3" key="1">
    <citation type="journal article" date="2019" name="Int. J. Syst. Evol. Microbiol.">
        <title>The Global Catalogue of Microorganisms (GCM) 10K type strain sequencing project: providing services to taxonomists for standard genome sequencing and annotation.</title>
        <authorList>
            <consortium name="The Broad Institute Genomics Platform"/>
            <consortium name="The Broad Institute Genome Sequencing Center for Infectious Disease"/>
            <person name="Wu L."/>
            <person name="Ma J."/>
        </authorList>
    </citation>
    <scope>NUCLEOTIDE SEQUENCE [LARGE SCALE GENOMIC DNA]</scope>
    <source>
        <strain evidence="3">CCUG 50349</strain>
    </source>
</reference>
<evidence type="ECO:0000313" key="2">
    <source>
        <dbReference type="EMBL" id="MFC4741036.1"/>
    </source>
</evidence>
<keyword evidence="1" id="KW-1133">Transmembrane helix</keyword>
<dbReference type="Proteomes" id="UP001595885">
    <property type="component" value="Unassembled WGS sequence"/>
</dbReference>
<evidence type="ECO:0000256" key="1">
    <source>
        <dbReference type="SAM" id="Phobius"/>
    </source>
</evidence>
<name>A0ABV9P738_9FLAO</name>
<keyword evidence="3" id="KW-1185">Reference proteome</keyword>
<evidence type="ECO:0000313" key="3">
    <source>
        <dbReference type="Proteomes" id="UP001595885"/>
    </source>
</evidence>
<dbReference type="EMBL" id="JBHSGW010000028">
    <property type="protein sequence ID" value="MFC4741036.1"/>
    <property type="molecule type" value="Genomic_DNA"/>
</dbReference>
<sequence length="66" mass="7517">MKIFSYVIIVISLALIIFNFTKVDFDNPFEGNSTVALIGIVCGFCAIFLMLIYRMSKMVDEKTKDK</sequence>
<feature type="transmembrane region" description="Helical" evidence="1">
    <location>
        <begin position="33"/>
        <end position="53"/>
    </location>
</feature>
<accession>A0ABV9P738</accession>
<comment type="caution">
    <text evidence="2">The sequence shown here is derived from an EMBL/GenBank/DDBJ whole genome shotgun (WGS) entry which is preliminary data.</text>
</comment>
<keyword evidence="1" id="KW-0472">Membrane</keyword>
<gene>
    <name evidence="2" type="ORF">ACFO3U_13620</name>
</gene>
<protein>
    <submittedName>
        <fullName evidence="2">Uncharacterized protein</fullName>
    </submittedName>
</protein>
<keyword evidence="1" id="KW-0812">Transmembrane</keyword>
<feature type="transmembrane region" description="Helical" evidence="1">
    <location>
        <begin position="5"/>
        <end position="21"/>
    </location>
</feature>